<organism evidence="2">
    <name type="scientific">Campylobacter coli</name>
    <dbReference type="NCBI Taxonomy" id="195"/>
    <lineage>
        <taxon>Bacteria</taxon>
        <taxon>Pseudomonadati</taxon>
        <taxon>Campylobacterota</taxon>
        <taxon>Epsilonproteobacteria</taxon>
        <taxon>Campylobacterales</taxon>
        <taxon>Campylobacteraceae</taxon>
        <taxon>Campylobacter</taxon>
    </lineage>
</organism>
<reference evidence="2" key="1">
    <citation type="submission" date="2018-05" db="EMBL/GenBank/DDBJ databases">
        <authorList>
            <consortium name="NARMS: The National Antimicrobial Resistance Monitoring System"/>
        </authorList>
    </citation>
    <scope>NUCLEOTIDE SEQUENCE</scope>
    <source>
        <strain evidence="3">FSIS11920201</strain>
        <strain evidence="2">FSIS1607015</strain>
    </source>
</reference>
<gene>
    <name evidence="2" type="ORF">BB944_08400</name>
    <name evidence="3" type="ORF">FBI24_08345</name>
</gene>
<dbReference type="InterPro" id="IPR002826">
    <property type="entry name" value="MptE-like"/>
</dbReference>
<feature type="domain" description="6-hydroxymethylpterin diphosphokinase MptE-like" evidence="1">
    <location>
        <begin position="203"/>
        <end position="377"/>
    </location>
</feature>
<dbReference type="EMBL" id="AACAQG010000038">
    <property type="protein sequence ID" value="EAJ7779980.1"/>
    <property type="molecule type" value="Genomic_DNA"/>
</dbReference>
<evidence type="ECO:0000313" key="2">
    <source>
        <dbReference type="EMBL" id="EAJ7779980.1"/>
    </source>
</evidence>
<dbReference type="Pfam" id="PF01973">
    <property type="entry name" value="MptE-like"/>
    <property type="match status" value="1"/>
</dbReference>
<accession>A0A5T0EDI5</accession>
<sequence length="616" mass="71521">MTILEKNIQALLSGVNEPLGNKLLNFIQNKTCSRFNIDENLNIYDKTHNVFMYENLEEELNFFYQSILEKTPRYPFICIYGIGNALLIKNLAKHYKHLFVFESEIELFILALSTIDLSEELCSGKIYLVDVCEPKMELQLSILFDQKDMFEWLNLYEMFISCNFYKMYYQDVILKTDQTCMDNIFVVIRNFDPNDQLTTICYKQFLQNIPHLLQNIPFQRLLSERKAKFDTAVVVSAGPSLHKQLALLRQYQENVVIFCADGALNMLENEGIVADYVLNLDIEDLAVKFFNCSKSLDYSKTIAVLAVNTHPNVIDCLINKFPYCIALRDEYLYKQFHLDDFGYIDTGTHVSHFSYTLALALGFKNIIMIGQDLAFDKDGNSHSKGFAFGENSNAEKNFQLLQVPSYYKDGNKVTTHVSWNDYRIKLEYLIARNSEINFYNATEGGAYINFAKNTSFKECCEKFFTQKKPCFDIPKTFTYNRSLKFLSKVFLHLKNDLQNAQDILRDAHLLNNVLIGVVNIKNPLPLDFLQNIYKSIGDFNSVLDDDKFIQDGILKGVLYYRGSFLSEAIKKDLKDEAYYLLNFISAYQKWLEKFIERLEIKNAIIKDTVLKYGNLI</sequence>
<dbReference type="RefSeq" id="WP_072232242.1">
    <property type="nucleotide sequence ID" value="NZ_CATQGJ010000005.1"/>
</dbReference>
<dbReference type="EMBL" id="AACIKK010000024">
    <property type="protein sequence ID" value="EAK6987478.1"/>
    <property type="molecule type" value="Genomic_DNA"/>
</dbReference>
<dbReference type="PANTHER" id="PTHR41786:SF1">
    <property type="entry name" value="6-HYDROXYMETHYLPTERIN DIPHOSPHOKINASE MPTE-LIKE DOMAIN-CONTAINING PROTEIN"/>
    <property type="match status" value="1"/>
</dbReference>
<evidence type="ECO:0000313" key="3">
    <source>
        <dbReference type="EMBL" id="EAK6987478.1"/>
    </source>
</evidence>
<evidence type="ECO:0000259" key="1">
    <source>
        <dbReference type="Pfam" id="PF01973"/>
    </source>
</evidence>
<dbReference type="PANTHER" id="PTHR41786">
    <property type="entry name" value="MOTILITY ACCESSORY FACTOR MAF"/>
    <property type="match status" value="1"/>
</dbReference>
<protein>
    <submittedName>
        <fullName evidence="2">DUF115 domain-containing protein</fullName>
    </submittedName>
</protein>
<dbReference type="AlphaFoldDB" id="A0A5T0EDI5"/>
<name>A0A5T0EDI5_CAMCO</name>
<comment type="caution">
    <text evidence="2">The sequence shown here is derived from an EMBL/GenBank/DDBJ whole genome shotgun (WGS) entry which is preliminary data.</text>
</comment>
<proteinExistence type="predicted"/>